<dbReference type="RefSeq" id="WP_133414416.1">
    <property type="nucleotide sequence ID" value="NZ_SDLP01000006.1"/>
</dbReference>
<protein>
    <submittedName>
        <fullName evidence="1">Uncharacterized protein</fullName>
    </submittedName>
</protein>
<dbReference type="AlphaFoldDB" id="A0A4R5X3G3"/>
<comment type="caution">
    <text evidence="1">The sequence shown here is derived from an EMBL/GenBank/DDBJ whole genome shotgun (WGS) entry which is preliminary data.</text>
</comment>
<evidence type="ECO:0000313" key="2">
    <source>
        <dbReference type="Proteomes" id="UP000294952"/>
    </source>
</evidence>
<accession>A0A4R5X3G3</accession>
<evidence type="ECO:0000313" key="1">
    <source>
        <dbReference type="EMBL" id="TDL05887.1"/>
    </source>
</evidence>
<gene>
    <name evidence="1" type="ORF">EUA04_20425</name>
</gene>
<reference evidence="1 2" key="1">
    <citation type="submission" date="2019-01" db="EMBL/GenBank/DDBJ databases">
        <title>High-quality-draft genome sequences of five non-tuberculosis mycobacteriaceae isolated from a nosocomial environment.</title>
        <authorList>
            <person name="Tiago I."/>
            <person name="Alarico S."/>
            <person name="Pereira S.G."/>
            <person name="Coelho C."/>
            <person name="Maranha A."/>
            <person name="Empadinhas N."/>
        </authorList>
    </citation>
    <scope>NUCLEOTIDE SEQUENCE [LARGE SCALE GENOMIC DNA]</scope>
    <source>
        <strain evidence="1 2">22DIII</strain>
    </source>
</reference>
<dbReference type="EMBL" id="SDLP01000006">
    <property type="protein sequence ID" value="TDL05887.1"/>
    <property type="molecule type" value="Genomic_DNA"/>
</dbReference>
<name>A0A4R5X3G3_9MYCO</name>
<dbReference type="Proteomes" id="UP000294952">
    <property type="component" value="Unassembled WGS sequence"/>
</dbReference>
<sequence>MTLSDPRPALGDDSSFIGYLVGIVSLADSVRSLANSAEPCDTHPPADDFVHLLVGVCALGAAIEDLP</sequence>
<proteinExistence type="predicted"/>
<organism evidence="1 2">
    <name type="scientific">Mycolicibacterium obuense</name>
    <dbReference type="NCBI Taxonomy" id="1807"/>
    <lineage>
        <taxon>Bacteria</taxon>
        <taxon>Bacillati</taxon>
        <taxon>Actinomycetota</taxon>
        <taxon>Actinomycetes</taxon>
        <taxon>Mycobacteriales</taxon>
        <taxon>Mycobacteriaceae</taxon>
        <taxon>Mycolicibacterium</taxon>
    </lineage>
</organism>